<comment type="similarity">
    <text evidence="1 4">Belongs to the eukaryotic ribosomal protein eL36 family.</text>
</comment>
<dbReference type="STRING" id="683960.A0A1E3NYG1"/>
<organism evidence="5 6">
    <name type="scientific">Wickerhamomyces anomalus (strain ATCC 58044 / CBS 1984 / NCYC 433 / NRRL Y-366-8)</name>
    <name type="common">Yeast</name>
    <name type="synonym">Hansenula anomala</name>
    <dbReference type="NCBI Taxonomy" id="683960"/>
    <lineage>
        <taxon>Eukaryota</taxon>
        <taxon>Fungi</taxon>
        <taxon>Dikarya</taxon>
        <taxon>Ascomycota</taxon>
        <taxon>Saccharomycotina</taxon>
        <taxon>Saccharomycetes</taxon>
        <taxon>Phaffomycetales</taxon>
        <taxon>Wickerhamomycetaceae</taxon>
        <taxon>Wickerhamomyces</taxon>
    </lineage>
</organism>
<dbReference type="GeneID" id="30202304"/>
<evidence type="ECO:0000256" key="3">
    <source>
        <dbReference type="ARBA" id="ARBA00023274"/>
    </source>
</evidence>
<dbReference type="Proteomes" id="UP000094112">
    <property type="component" value="Unassembled WGS sequence"/>
</dbReference>
<evidence type="ECO:0000256" key="4">
    <source>
        <dbReference type="RuleBase" id="RU000665"/>
    </source>
</evidence>
<dbReference type="PROSITE" id="PS01190">
    <property type="entry name" value="RIBOSOMAL_L36E"/>
    <property type="match status" value="1"/>
</dbReference>
<gene>
    <name evidence="5" type="ORF">WICANDRAFT_80394</name>
</gene>
<evidence type="ECO:0000256" key="1">
    <source>
        <dbReference type="ARBA" id="ARBA00006509"/>
    </source>
</evidence>
<sequence>MATKSGIAVGTNKGRKVEQLEKAPKISYRKGALSNRAKFVRSIVREVSGLAPYERRLIELIRNAGEKRARKVAKKRLGTFQRAKAKVEEMNNIIQESRRQGH</sequence>
<dbReference type="GO" id="GO:1990904">
    <property type="term" value="C:ribonucleoprotein complex"/>
    <property type="evidence" value="ECO:0007669"/>
    <property type="project" value="UniProtKB-KW"/>
</dbReference>
<dbReference type="PANTHER" id="PTHR10114">
    <property type="entry name" value="60S RIBOSOMAL PROTEIN L36"/>
    <property type="match status" value="1"/>
</dbReference>
<keyword evidence="2 4" id="KW-0689">Ribosomal protein</keyword>
<dbReference type="Pfam" id="PF01158">
    <property type="entry name" value="Ribosomal_L36e"/>
    <property type="match status" value="1"/>
</dbReference>
<dbReference type="EMBL" id="KV454212">
    <property type="protein sequence ID" value="ODQ58249.1"/>
    <property type="molecule type" value="Genomic_DNA"/>
</dbReference>
<dbReference type="RefSeq" id="XP_019037456.1">
    <property type="nucleotide sequence ID" value="XM_019185058.1"/>
</dbReference>
<dbReference type="InterPro" id="IPR038097">
    <property type="entry name" value="Ribosomal_eL36_sf"/>
</dbReference>
<dbReference type="OrthoDB" id="9616667at2759"/>
<reference evidence="5 6" key="1">
    <citation type="journal article" date="2016" name="Proc. Natl. Acad. Sci. U.S.A.">
        <title>Comparative genomics of biotechnologically important yeasts.</title>
        <authorList>
            <person name="Riley R."/>
            <person name="Haridas S."/>
            <person name="Wolfe K.H."/>
            <person name="Lopes M.R."/>
            <person name="Hittinger C.T."/>
            <person name="Goeker M."/>
            <person name="Salamov A.A."/>
            <person name="Wisecaver J.H."/>
            <person name="Long T.M."/>
            <person name="Calvey C.H."/>
            <person name="Aerts A.L."/>
            <person name="Barry K.W."/>
            <person name="Choi C."/>
            <person name="Clum A."/>
            <person name="Coughlan A.Y."/>
            <person name="Deshpande S."/>
            <person name="Douglass A.P."/>
            <person name="Hanson S.J."/>
            <person name="Klenk H.-P."/>
            <person name="LaButti K.M."/>
            <person name="Lapidus A."/>
            <person name="Lindquist E.A."/>
            <person name="Lipzen A.M."/>
            <person name="Meier-Kolthoff J.P."/>
            <person name="Ohm R.A."/>
            <person name="Otillar R.P."/>
            <person name="Pangilinan J.L."/>
            <person name="Peng Y."/>
            <person name="Rokas A."/>
            <person name="Rosa C.A."/>
            <person name="Scheuner C."/>
            <person name="Sibirny A.A."/>
            <person name="Slot J.C."/>
            <person name="Stielow J.B."/>
            <person name="Sun H."/>
            <person name="Kurtzman C.P."/>
            <person name="Blackwell M."/>
            <person name="Grigoriev I.V."/>
            <person name="Jeffries T.W."/>
        </authorList>
    </citation>
    <scope>NUCLEOTIDE SEQUENCE [LARGE SCALE GENOMIC DNA]</scope>
    <source>
        <strain evidence="6">ATCC 58044 / CBS 1984 / NCYC 433 / NRRL Y-366-8</strain>
    </source>
</reference>
<dbReference type="FunFam" id="1.10.10.1760:FF:000003">
    <property type="entry name" value="60S ribosomal protein L36"/>
    <property type="match status" value="1"/>
</dbReference>
<proteinExistence type="inferred from homology"/>
<keyword evidence="6" id="KW-1185">Reference proteome</keyword>
<protein>
    <recommendedName>
        <fullName evidence="4">60S ribosomal protein L36</fullName>
    </recommendedName>
</protein>
<evidence type="ECO:0000313" key="5">
    <source>
        <dbReference type="EMBL" id="ODQ58249.1"/>
    </source>
</evidence>
<dbReference type="AlphaFoldDB" id="A0A1E3NYG1"/>
<evidence type="ECO:0000256" key="2">
    <source>
        <dbReference type="ARBA" id="ARBA00022980"/>
    </source>
</evidence>
<dbReference type="GO" id="GO:0005840">
    <property type="term" value="C:ribosome"/>
    <property type="evidence" value="ECO:0007669"/>
    <property type="project" value="UniProtKB-KW"/>
</dbReference>
<accession>A0A1E3NYG1</accession>
<dbReference type="GO" id="GO:0003735">
    <property type="term" value="F:structural constituent of ribosome"/>
    <property type="evidence" value="ECO:0007669"/>
    <property type="project" value="InterPro"/>
</dbReference>
<dbReference type="InterPro" id="IPR000509">
    <property type="entry name" value="Ribosomal_eL36"/>
</dbReference>
<dbReference type="Gene3D" id="1.10.10.1760">
    <property type="entry name" value="60S ribosomal protein L36"/>
    <property type="match status" value="1"/>
</dbReference>
<dbReference type="GO" id="GO:0006412">
    <property type="term" value="P:translation"/>
    <property type="evidence" value="ECO:0007669"/>
    <property type="project" value="InterPro"/>
</dbReference>
<evidence type="ECO:0000313" key="6">
    <source>
        <dbReference type="Proteomes" id="UP000094112"/>
    </source>
</evidence>
<keyword evidence="3 4" id="KW-0687">Ribonucleoprotein</keyword>
<name>A0A1E3NYG1_WICAA</name>